<dbReference type="InterPro" id="IPR035587">
    <property type="entry name" value="DUS-like_FMN-bd"/>
</dbReference>
<dbReference type="Gene3D" id="3.20.20.70">
    <property type="entry name" value="Aldolase class I"/>
    <property type="match status" value="1"/>
</dbReference>
<evidence type="ECO:0000313" key="2">
    <source>
        <dbReference type="EMBL" id="MPN40641.1"/>
    </source>
</evidence>
<dbReference type="GO" id="GO:0017150">
    <property type="term" value="F:tRNA dihydrouridine synthase activity"/>
    <property type="evidence" value="ECO:0007669"/>
    <property type="project" value="TreeGrafter"/>
</dbReference>
<sequence length="168" mass="19810">MKVRIGYEKDNMQQIMESLKKVDLDYIIVHPRTREQLYSGKAYREILSYVRANTQVMLGASGDIFTRQDIEECFNKYKVDFVIVARGAIGNPWIFCDRIPSPDEIKTVLLEHLRMNISFYKIESMAVRMFTKFLVRYVNGMQGAREIRRHLNDLKSYSDVENLLTMLR</sequence>
<protein>
    <submittedName>
        <fullName evidence="2">Putative tRNA-dihydrouridine synthase</fullName>
        <ecNumber evidence="2">1.3.1.-</ecNumber>
    </submittedName>
</protein>
<dbReference type="AlphaFoldDB" id="A0A645HNL6"/>
<accession>A0A645HNL6</accession>
<gene>
    <name evidence="2" type="primary">dus_49</name>
    <name evidence="2" type="ORF">SDC9_188179</name>
</gene>
<dbReference type="PANTHER" id="PTHR45846">
    <property type="entry name" value="TRNA-DIHYDROURIDINE(47) SYNTHASE [NAD(P)(+)]-LIKE"/>
    <property type="match status" value="1"/>
</dbReference>
<name>A0A645HNL6_9ZZZZ</name>
<proteinExistence type="predicted"/>
<dbReference type="EMBL" id="VSSQ01097194">
    <property type="protein sequence ID" value="MPN40641.1"/>
    <property type="molecule type" value="Genomic_DNA"/>
</dbReference>
<organism evidence="2">
    <name type="scientific">bioreactor metagenome</name>
    <dbReference type="NCBI Taxonomy" id="1076179"/>
    <lineage>
        <taxon>unclassified sequences</taxon>
        <taxon>metagenomes</taxon>
        <taxon>ecological metagenomes</taxon>
    </lineage>
</organism>
<dbReference type="EC" id="1.3.1.-" evidence="2"/>
<keyword evidence="2" id="KW-0560">Oxidoreductase</keyword>
<dbReference type="InterPro" id="IPR024036">
    <property type="entry name" value="tRNA-dHydroUridine_Synthase_C"/>
</dbReference>
<evidence type="ECO:0000259" key="1">
    <source>
        <dbReference type="Pfam" id="PF01207"/>
    </source>
</evidence>
<comment type="caution">
    <text evidence="2">The sequence shown here is derived from an EMBL/GenBank/DDBJ whole genome shotgun (WGS) entry which is preliminary data.</text>
</comment>
<feature type="domain" description="DUS-like FMN-binding" evidence="1">
    <location>
        <begin position="2"/>
        <end position="164"/>
    </location>
</feature>
<dbReference type="Pfam" id="PF01207">
    <property type="entry name" value="Dus"/>
    <property type="match status" value="1"/>
</dbReference>
<dbReference type="GO" id="GO:0003723">
    <property type="term" value="F:RNA binding"/>
    <property type="evidence" value="ECO:0007669"/>
    <property type="project" value="TreeGrafter"/>
</dbReference>
<dbReference type="SUPFAM" id="SSF51395">
    <property type="entry name" value="FMN-linked oxidoreductases"/>
    <property type="match status" value="1"/>
</dbReference>
<dbReference type="PANTHER" id="PTHR45846:SF1">
    <property type="entry name" value="TRNA-DIHYDROURIDINE(47) SYNTHASE [NAD(P)(+)]-LIKE"/>
    <property type="match status" value="1"/>
</dbReference>
<dbReference type="InterPro" id="IPR013785">
    <property type="entry name" value="Aldolase_TIM"/>
</dbReference>
<reference evidence="2" key="1">
    <citation type="submission" date="2019-08" db="EMBL/GenBank/DDBJ databases">
        <authorList>
            <person name="Kucharzyk K."/>
            <person name="Murdoch R.W."/>
            <person name="Higgins S."/>
            <person name="Loffler F."/>
        </authorList>
    </citation>
    <scope>NUCLEOTIDE SEQUENCE</scope>
</reference>
<dbReference type="Gene3D" id="1.10.1200.80">
    <property type="entry name" value="Putative flavin oxidoreducatase, domain 2"/>
    <property type="match status" value="1"/>
</dbReference>